<dbReference type="Pfam" id="PF07727">
    <property type="entry name" value="RVT_2"/>
    <property type="match status" value="1"/>
</dbReference>
<dbReference type="EMBL" id="JACGWN010000004">
    <property type="protein sequence ID" value="KAL0451983.1"/>
    <property type="molecule type" value="Genomic_DNA"/>
</dbReference>
<accession>A0AAW2XE61</accession>
<organism evidence="2">
    <name type="scientific">Sesamum latifolium</name>
    <dbReference type="NCBI Taxonomy" id="2727402"/>
    <lineage>
        <taxon>Eukaryota</taxon>
        <taxon>Viridiplantae</taxon>
        <taxon>Streptophyta</taxon>
        <taxon>Embryophyta</taxon>
        <taxon>Tracheophyta</taxon>
        <taxon>Spermatophyta</taxon>
        <taxon>Magnoliopsida</taxon>
        <taxon>eudicotyledons</taxon>
        <taxon>Gunneridae</taxon>
        <taxon>Pentapetalae</taxon>
        <taxon>asterids</taxon>
        <taxon>lamiids</taxon>
        <taxon>Lamiales</taxon>
        <taxon>Pedaliaceae</taxon>
        <taxon>Sesamum</taxon>
    </lineage>
</organism>
<protein>
    <submittedName>
        <fullName evidence="2">Mitochondrial protein</fullName>
    </submittedName>
</protein>
<proteinExistence type="predicted"/>
<feature type="domain" description="Reverse transcriptase Ty1/copia-type" evidence="1">
    <location>
        <begin position="17"/>
        <end position="110"/>
    </location>
</feature>
<name>A0AAW2XE61_9LAMI</name>
<evidence type="ECO:0000313" key="2">
    <source>
        <dbReference type="EMBL" id="KAL0451983.1"/>
    </source>
</evidence>
<comment type="caution">
    <text evidence="2">The sequence shown here is derived from an EMBL/GenBank/DDBJ whole genome shotgun (WGS) entry which is preliminary data.</text>
</comment>
<dbReference type="AlphaFoldDB" id="A0AAW2XE61"/>
<dbReference type="InterPro" id="IPR013103">
    <property type="entry name" value="RVT_2"/>
</dbReference>
<reference evidence="2" key="1">
    <citation type="submission" date="2020-06" db="EMBL/GenBank/DDBJ databases">
        <authorList>
            <person name="Li T."/>
            <person name="Hu X."/>
            <person name="Zhang T."/>
            <person name="Song X."/>
            <person name="Zhang H."/>
            <person name="Dai N."/>
            <person name="Sheng W."/>
            <person name="Hou X."/>
            <person name="Wei L."/>
        </authorList>
    </citation>
    <scope>NUCLEOTIDE SEQUENCE</scope>
    <source>
        <strain evidence="2">KEN1</strain>
        <tissue evidence="2">Leaf</tissue>
    </source>
</reference>
<gene>
    <name evidence="2" type="ORF">Slati_1176400</name>
</gene>
<reference evidence="2" key="2">
    <citation type="journal article" date="2024" name="Plant">
        <title>Genomic evolution and insights into agronomic trait innovations of Sesamum species.</title>
        <authorList>
            <person name="Miao H."/>
            <person name="Wang L."/>
            <person name="Qu L."/>
            <person name="Liu H."/>
            <person name="Sun Y."/>
            <person name="Le M."/>
            <person name="Wang Q."/>
            <person name="Wei S."/>
            <person name="Zheng Y."/>
            <person name="Lin W."/>
            <person name="Duan Y."/>
            <person name="Cao H."/>
            <person name="Xiong S."/>
            <person name="Wang X."/>
            <person name="Wei L."/>
            <person name="Li C."/>
            <person name="Ma Q."/>
            <person name="Ju M."/>
            <person name="Zhao R."/>
            <person name="Li G."/>
            <person name="Mu C."/>
            <person name="Tian Q."/>
            <person name="Mei H."/>
            <person name="Zhang T."/>
            <person name="Gao T."/>
            <person name="Zhang H."/>
        </authorList>
    </citation>
    <scope>NUCLEOTIDE SEQUENCE</scope>
    <source>
        <strain evidence="2">KEN1</strain>
    </source>
</reference>
<evidence type="ECO:0000259" key="1">
    <source>
        <dbReference type="Pfam" id="PF07727"/>
    </source>
</evidence>
<sequence>MKLGPWNHCLKGNMLYDSKWVYKIKFKPNGEVECYKARLVAKGFTQVEGVDFHETFAPVAKLVTIRCLLAVATKKNWEIHQLDVNNAFSHGDLDEEVYMRIPQGFSKKAKREYAN</sequence>